<evidence type="ECO:0000256" key="13">
    <source>
        <dbReference type="ARBA" id="ARBA00033392"/>
    </source>
</evidence>
<evidence type="ECO:0000256" key="11">
    <source>
        <dbReference type="ARBA" id="ARBA00022694"/>
    </source>
</evidence>
<dbReference type="Gene3D" id="3.40.1280.10">
    <property type="match status" value="1"/>
</dbReference>
<dbReference type="SUPFAM" id="SSF75217">
    <property type="entry name" value="alpha/beta knot"/>
    <property type="match status" value="1"/>
</dbReference>
<feature type="domain" description="tRNA methyltransferase TRMD/TRM10-type" evidence="18">
    <location>
        <begin position="4"/>
        <end position="229"/>
    </location>
</feature>
<keyword evidence="8 15" id="KW-0489">Methyltransferase</keyword>
<comment type="function">
    <text evidence="1 15 17">Specifically methylates guanosine-37 in various tRNAs.</text>
</comment>
<protein>
    <recommendedName>
        <fullName evidence="6 15">tRNA (guanine-N(1)-)-methyltransferase</fullName>
        <ecNumber evidence="5 15">2.1.1.228</ecNumber>
    </recommendedName>
    <alternativeName>
        <fullName evidence="12 15">M1G-methyltransferase</fullName>
    </alternativeName>
    <alternativeName>
        <fullName evidence="13 15">tRNA [GM37] methyltransferase</fullName>
    </alternativeName>
</protein>
<feature type="binding site" evidence="15 16">
    <location>
        <begin position="136"/>
        <end position="141"/>
    </location>
    <ligand>
        <name>S-adenosyl-L-methionine</name>
        <dbReference type="ChEBI" id="CHEBI:59789"/>
    </ligand>
</feature>
<organism evidence="19 20">
    <name type="scientific">Pseudoramibacter alactolyticus ATCC 23263</name>
    <dbReference type="NCBI Taxonomy" id="887929"/>
    <lineage>
        <taxon>Bacteria</taxon>
        <taxon>Bacillati</taxon>
        <taxon>Bacillota</taxon>
        <taxon>Clostridia</taxon>
        <taxon>Eubacteriales</taxon>
        <taxon>Eubacteriaceae</taxon>
        <taxon>Pseudoramibacter</taxon>
    </lineage>
</organism>
<evidence type="ECO:0000256" key="2">
    <source>
        <dbReference type="ARBA" id="ARBA00004496"/>
    </source>
</evidence>
<comment type="similarity">
    <text evidence="3 15 17">Belongs to the RNA methyltransferase TrmD family.</text>
</comment>
<evidence type="ECO:0000256" key="1">
    <source>
        <dbReference type="ARBA" id="ARBA00002634"/>
    </source>
</evidence>
<dbReference type="HOGENOM" id="CLU_047363_0_1_9"/>
<dbReference type="GO" id="GO:0052906">
    <property type="term" value="F:tRNA (guanine(37)-N1)-methyltransferase activity"/>
    <property type="evidence" value="ECO:0007669"/>
    <property type="project" value="UniProtKB-UniRule"/>
</dbReference>
<dbReference type="GO" id="GO:0002939">
    <property type="term" value="P:tRNA N1-guanine methylation"/>
    <property type="evidence" value="ECO:0007669"/>
    <property type="project" value="TreeGrafter"/>
</dbReference>
<evidence type="ECO:0000256" key="16">
    <source>
        <dbReference type="PIRSR" id="PIRSR000386-1"/>
    </source>
</evidence>
<comment type="catalytic activity">
    <reaction evidence="14 15 17">
        <text>guanosine(37) in tRNA + S-adenosyl-L-methionine = N(1)-methylguanosine(37) in tRNA + S-adenosyl-L-homocysteine + H(+)</text>
        <dbReference type="Rhea" id="RHEA:36899"/>
        <dbReference type="Rhea" id="RHEA-COMP:10145"/>
        <dbReference type="Rhea" id="RHEA-COMP:10147"/>
        <dbReference type="ChEBI" id="CHEBI:15378"/>
        <dbReference type="ChEBI" id="CHEBI:57856"/>
        <dbReference type="ChEBI" id="CHEBI:59789"/>
        <dbReference type="ChEBI" id="CHEBI:73542"/>
        <dbReference type="ChEBI" id="CHEBI:74269"/>
        <dbReference type="EC" id="2.1.1.228"/>
    </reaction>
</comment>
<dbReference type="PIRSF" id="PIRSF000386">
    <property type="entry name" value="tRNA_mtase"/>
    <property type="match status" value="1"/>
</dbReference>
<evidence type="ECO:0000256" key="15">
    <source>
        <dbReference type="HAMAP-Rule" id="MF_00605"/>
    </source>
</evidence>
<dbReference type="EC" id="2.1.1.228" evidence="5 15"/>
<dbReference type="EMBL" id="AEQN01000007">
    <property type="protein sequence ID" value="EFV02566.1"/>
    <property type="molecule type" value="Genomic_DNA"/>
</dbReference>
<dbReference type="Gene3D" id="1.10.1270.20">
    <property type="entry name" value="tRNA(m1g37)methyltransferase, domain 2"/>
    <property type="match status" value="1"/>
</dbReference>
<feature type="binding site" evidence="15 16">
    <location>
        <position position="116"/>
    </location>
    <ligand>
        <name>S-adenosyl-L-methionine</name>
        <dbReference type="ChEBI" id="CHEBI:59789"/>
    </ligand>
</feature>
<keyword evidence="9 15" id="KW-0808">Transferase</keyword>
<evidence type="ECO:0000313" key="19">
    <source>
        <dbReference type="EMBL" id="EFV02566.1"/>
    </source>
</evidence>
<dbReference type="Pfam" id="PF01746">
    <property type="entry name" value="tRNA_m1G_MT"/>
    <property type="match status" value="1"/>
</dbReference>
<dbReference type="InterPro" id="IPR023148">
    <property type="entry name" value="tRNA_m1G_MeTrfase_C_sf"/>
</dbReference>
<dbReference type="CDD" id="cd18080">
    <property type="entry name" value="TrmD-like"/>
    <property type="match status" value="1"/>
</dbReference>
<comment type="caution">
    <text evidence="19">The sequence shown here is derived from an EMBL/GenBank/DDBJ whole genome shotgun (WGS) entry which is preliminary data.</text>
</comment>
<dbReference type="NCBIfam" id="NF000648">
    <property type="entry name" value="PRK00026.1"/>
    <property type="match status" value="1"/>
</dbReference>
<keyword evidence="11 15" id="KW-0819">tRNA processing</keyword>
<reference evidence="19 20" key="1">
    <citation type="submission" date="2010-12" db="EMBL/GenBank/DDBJ databases">
        <authorList>
            <person name="Muzny D."/>
            <person name="Qin X."/>
            <person name="Deng J."/>
            <person name="Jiang H."/>
            <person name="Liu Y."/>
            <person name="Qu J."/>
            <person name="Song X.-Z."/>
            <person name="Zhang L."/>
            <person name="Thornton R."/>
            <person name="Coyle M."/>
            <person name="Francisco L."/>
            <person name="Jackson L."/>
            <person name="Javaid M."/>
            <person name="Korchina V."/>
            <person name="Kovar C."/>
            <person name="Mata R."/>
            <person name="Mathew T."/>
            <person name="Ngo R."/>
            <person name="Nguyen L."/>
            <person name="Nguyen N."/>
            <person name="Okwuonu G."/>
            <person name="Ongeri F."/>
            <person name="Pham C."/>
            <person name="Simmons D."/>
            <person name="Wilczek-Boney K."/>
            <person name="Hale W."/>
            <person name="Jakkamsetti A."/>
            <person name="Pham P."/>
            <person name="Ruth R."/>
            <person name="San Lucas F."/>
            <person name="Warren J."/>
            <person name="Zhang J."/>
            <person name="Zhao Z."/>
            <person name="Zhou C."/>
            <person name="Zhu D."/>
            <person name="Lee S."/>
            <person name="Bess C."/>
            <person name="Blankenburg K."/>
            <person name="Forbes L."/>
            <person name="Fu Q."/>
            <person name="Gubbala S."/>
            <person name="Hirani K."/>
            <person name="Jayaseelan J.C."/>
            <person name="Lara F."/>
            <person name="Munidasa M."/>
            <person name="Palculict T."/>
            <person name="Patil S."/>
            <person name="Pu L.-L."/>
            <person name="Saada N."/>
            <person name="Tang L."/>
            <person name="Weissenberger G."/>
            <person name="Zhu Y."/>
            <person name="Hemphill L."/>
            <person name="Shang Y."/>
            <person name="Youmans B."/>
            <person name="Ayvaz T."/>
            <person name="Ross M."/>
            <person name="Santibanez J."/>
            <person name="Aqrawi P."/>
            <person name="Gross S."/>
            <person name="Joshi V."/>
            <person name="Fowler G."/>
            <person name="Nazareth L."/>
            <person name="Reid J."/>
            <person name="Worley K."/>
            <person name="Petrosino J."/>
            <person name="Highlander S."/>
            <person name="Gibbs R."/>
        </authorList>
    </citation>
    <scope>NUCLEOTIDE SEQUENCE [LARGE SCALE GENOMIC DNA]</scope>
    <source>
        <strain evidence="19 20">ATCC 23263</strain>
    </source>
</reference>
<dbReference type="OrthoDB" id="9807416at2"/>
<evidence type="ECO:0000256" key="12">
    <source>
        <dbReference type="ARBA" id="ARBA00029736"/>
    </source>
</evidence>
<dbReference type="HAMAP" id="MF_00605">
    <property type="entry name" value="TrmD"/>
    <property type="match status" value="1"/>
</dbReference>
<evidence type="ECO:0000256" key="10">
    <source>
        <dbReference type="ARBA" id="ARBA00022691"/>
    </source>
</evidence>
<comment type="subunit">
    <text evidence="4 15 17">Homodimer.</text>
</comment>
<dbReference type="InterPro" id="IPR029026">
    <property type="entry name" value="tRNA_m1G_MTases_N"/>
</dbReference>
<evidence type="ECO:0000256" key="8">
    <source>
        <dbReference type="ARBA" id="ARBA00022603"/>
    </source>
</evidence>
<evidence type="ECO:0000256" key="6">
    <source>
        <dbReference type="ARBA" id="ARBA00014679"/>
    </source>
</evidence>
<dbReference type="InterPro" id="IPR002649">
    <property type="entry name" value="tRNA_m1G_MeTrfase_TrmD"/>
</dbReference>
<evidence type="ECO:0000256" key="17">
    <source>
        <dbReference type="RuleBase" id="RU003464"/>
    </source>
</evidence>
<evidence type="ECO:0000256" key="14">
    <source>
        <dbReference type="ARBA" id="ARBA00047783"/>
    </source>
</evidence>
<evidence type="ECO:0000256" key="9">
    <source>
        <dbReference type="ARBA" id="ARBA00022679"/>
    </source>
</evidence>
<dbReference type="RefSeq" id="WP_006597893.1">
    <property type="nucleotide sequence ID" value="NZ_GL622359.1"/>
</dbReference>
<dbReference type="InterPro" id="IPR016009">
    <property type="entry name" value="tRNA_MeTrfase_TRMD/TRM10"/>
</dbReference>
<dbReference type="AlphaFoldDB" id="E6MEP1"/>
<keyword evidence="20" id="KW-1185">Reference proteome</keyword>
<dbReference type="STRING" id="887929.HMP0721_0474"/>
<dbReference type="PANTHER" id="PTHR46417:SF1">
    <property type="entry name" value="TRNA (GUANINE-N(1)-)-METHYLTRANSFERASE"/>
    <property type="match status" value="1"/>
</dbReference>
<proteinExistence type="inferred from homology"/>
<keyword evidence="7 15" id="KW-0963">Cytoplasm</keyword>
<dbReference type="PANTHER" id="PTHR46417">
    <property type="entry name" value="TRNA (GUANINE-N(1)-)-METHYLTRANSFERASE"/>
    <property type="match status" value="1"/>
</dbReference>
<evidence type="ECO:0000256" key="3">
    <source>
        <dbReference type="ARBA" id="ARBA00007630"/>
    </source>
</evidence>
<comment type="subcellular location">
    <subcellularLocation>
        <location evidence="2 15 17">Cytoplasm</location>
    </subcellularLocation>
</comment>
<gene>
    <name evidence="15 19" type="primary">trmD</name>
    <name evidence="19" type="ORF">HMP0721_0474</name>
</gene>
<dbReference type="Proteomes" id="UP000004754">
    <property type="component" value="Unassembled WGS sequence"/>
</dbReference>
<dbReference type="eggNOG" id="COG0336">
    <property type="taxonomic scope" value="Bacteria"/>
</dbReference>
<dbReference type="InterPro" id="IPR029028">
    <property type="entry name" value="Alpha/beta_knot_MTases"/>
</dbReference>
<evidence type="ECO:0000313" key="20">
    <source>
        <dbReference type="Proteomes" id="UP000004754"/>
    </source>
</evidence>
<name>E6MEP1_9FIRM</name>
<dbReference type="NCBIfam" id="TIGR00088">
    <property type="entry name" value="trmD"/>
    <property type="match status" value="1"/>
</dbReference>
<evidence type="ECO:0000256" key="5">
    <source>
        <dbReference type="ARBA" id="ARBA00012807"/>
    </source>
</evidence>
<evidence type="ECO:0000256" key="4">
    <source>
        <dbReference type="ARBA" id="ARBA00011738"/>
    </source>
</evidence>
<evidence type="ECO:0000256" key="7">
    <source>
        <dbReference type="ARBA" id="ARBA00022490"/>
    </source>
</evidence>
<evidence type="ECO:0000259" key="18">
    <source>
        <dbReference type="Pfam" id="PF01746"/>
    </source>
</evidence>
<accession>E6MEP1</accession>
<dbReference type="GO" id="GO:0005829">
    <property type="term" value="C:cytosol"/>
    <property type="evidence" value="ECO:0007669"/>
    <property type="project" value="TreeGrafter"/>
</dbReference>
<keyword evidence="10 15" id="KW-0949">S-adenosyl-L-methionine</keyword>
<sequence length="241" mass="26738">MSTFYFVTLFPKTIATYFSESMMGRAVANGTLRIKIVDIRSFAHNKHRRVDDYPYGGGAGMVMQAPPVIRAIESIPNHDHYPVIYLSPGGKPFDTGEARSLAHQMAAAEGLIFLCGHYEGIDQRALDRCVSVSYTIGDYVLTGGELPALVMSDAIARHLPGVLGNVESLEEESFEHDLLEYPQYTRPEMVDGVAVPEVLLSGHHAKIAAWRHEQALKKTAAQRPDLYRKYLAEHPPKTGKK</sequence>